<evidence type="ECO:0000313" key="2">
    <source>
        <dbReference type="Proteomes" id="UP001151760"/>
    </source>
</evidence>
<comment type="caution">
    <text evidence="1">The sequence shown here is derived from an EMBL/GenBank/DDBJ whole genome shotgun (WGS) entry which is preliminary data.</text>
</comment>
<dbReference type="Gene3D" id="2.40.50.140">
    <property type="entry name" value="Nucleic acid-binding proteins"/>
    <property type="match status" value="1"/>
</dbReference>
<dbReference type="PANTHER" id="PTHR47165">
    <property type="entry name" value="OS03G0429900 PROTEIN"/>
    <property type="match status" value="1"/>
</dbReference>
<proteinExistence type="predicted"/>
<protein>
    <submittedName>
        <fullName evidence="1">Nucleic acid-binding, OB-fold protein</fullName>
    </submittedName>
</protein>
<dbReference type="EMBL" id="BQNB010010896">
    <property type="protein sequence ID" value="GJS83377.1"/>
    <property type="molecule type" value="Genomic_DNA"/>
</dbReference>
<gene>
    <name evidence="1" type="ORF">Tco_0749918</name>
</gene>
<dbReference type="SUPFAM" id="SSF50249">
    <property type="entry name" value="Nucleic acid-binding proteins"/>
    <property type="match status" value="1"/>
</dbReference>
<sequence>MVYRITNFICENTKPYLQTLENKISLKFGKITSFHALPEKQSEFPEHHFEFVAYNQLSSRVPYRDENSKTVYPISISDITPFGDANKGQGWLKKVDIENLDGNVVEFAMWDDLAKQFNKKEIEKLSRPIIIAVSSCRVLKYRATSATYYYINPQTPEAEYAYTKFKKRYDMNPPFRYPDIVMKILSKKNSGTNRPCIH</sequence>
<reference evidence="1" key="2">
    <citation type="submission" date="2022-01" db="EMBL/GenBank/DDBJ databases">
        <authorList>
            <person name="Yamashiro T."/>
            <person name="Shiraishi A."/>
            <person name="Satake H."/>
            <person name="Nakayama K."/>
        </authorList>
    </citation>
    <scope>NUCLEOTIDE SEQUENCE</scope>
</reference>
<name>A0ABQ4Z2I3_9ASTR</name>
<accession>A0ABQ4Z2I3</accession>
<keyword evidence="2" id="KW-1185">Reference proteome</keyword>
<dbReference type="PANTHER" id="PTHR47165:SF4">
    <property type="entry name" value="OS03G0429900 PROTEIN"/>
    <property type="match status" value="1"/>
</dbReference>
<organism evidence="1 2">
    <name type="scientific">Tanacetum coccineum</name>
    <dbReference type="NCBI Taxonomy" id="301880"/>
    <lineage>
        <taxon>Eukaryota</taxon>
        <taxon>Viridiplantae</taxon>
        <taxon>Streptophyta</taxon>
        <taxon>Embryophyta</taxon>
        <taxon>Tracheophyta</taxon>
        <taxon>Spermatophyta</taxon>
        <taxon>Magnoliopsida</taxon>
        <taxon>eudicotyledons</taxon>
        <taxon>Gunneridae</taxon>
        <taxon>Pentapetalae</taxon>
        <taxon>asterids</taxon>
        <taxon>campanulids</taxon>
        <taxon>Asterales</taxon>
        <taxon>Asteraceae</taxon>
        <taxon>Asteroideae</taxon>
        <taxon>Anthemideae</taxon>
        <taxon>Anthemidinae</taxon>
        <taxon>Tanacetum</taxon>
    </lineage>
</organism>
<reference evidence="1" key="1">
    <citation type="journal article" date="2022" name="Int. J. Mol. Sci.">
        <title>Draft Genome of Tanacetum Coccineum: Genomic Comparison of Closely Related Tanacetum-Family Plants.</title>
        <authorList>
            <person name="Yamashiro T."/>
            <person name="Shiraishi A."/>
            <person name="Nakayama K."/>
            <person name="Satake H."/>
        </authorList>
    </citation>
    <scope>NUCLEOTIDE SEQUENCE</scope>
</reference>
<dbReference type="InterPro" id="IPR012340">
    <property type="entry name" value="NA-bd_OB-fold"/>
</dbReference>
<evidence type="ECO:0000313" key="1">
    <source>
        <dbReference type="EMBL" id="GJS83377.1"/>
    </source>
</evidence>
<dbReference type="Proteomes" id="UP001151760">
    <property type="component" value="Unassembled WGS sequence"/>
</dbReference>